<dbReference type="GeneTree" id="ENSGT00550000075141"/>
<dbReference type="FunFam" id="3.40.50.300:FF:001539">
    <property type="entry name" value="ATP-dependent RNA helicase DDX51"/>
    <property type="match status" value="1"/>
</dbReference>
<evidence type="ECO:0000259" key="12">
    <source>
        <dbReference type="PROSITE" id="PS51192"/>
    </source>
</evidence>
<comment type="catalytic activity">
    <reaction evidence="7 10">
        <text>ATP + H2O = ADP + phosphate + H(+)</text>
        <dbReference type="Rhea" id="RHEA:13065"/>
        <dbReference type="ChEBI" id="CHEBI:15377"/>
        <dbReference type="ChEBI" id="CHEBI:15378"/>
        <dbReference type="ChEBI" id="CHEBI:30616"/>
        <dbReference type="ChEBI" id="CHEBI:43474"/>
        <dbReference type="ChEBI" id="CHEBI:456216"/>
        <dbReference type="EC" id="3.6.4.13"/>
    </reaction>
</comment>
<evidence type="ECO:0000256" key="11">
    <source>
        <dbReference type="SAM" id="MobiDB-lite"/>
    </source>
</evidence>
<dbReference type="GO" id="GO:0005524">
    <property type="term" value="F:ATP binding"/>
    <property type="evidence" value="ECO:0007669"/>
    <property type="project" value="UniProtKB-UniRule"/>
</dbReference>
<dbReference type="InterPro" id="IPR011545">
    <property type="entry name" value="DEAD/DEAH_box_helicase_dom"/>
</dbReference>
<evidence type="ECO:0000259" key="13">
    <source>
        <dbReference type="PROSITE" id="PS51194"/>
    </source>
</evidence>
<dbReference type="PROSITE" id="PS51194">
    <property type="entry name" value="HELICASE_CTER"/>
    <property type="match status" value="1"/>
</dbReference>
<feature type="compositionally biased region" description="Acidic residues" evidence="11">
    <location>
        <begin position="139"/>
        <end position="155"/>
    </location>
</feature>
<dbReference type="Pfam" id="PF00270">
    <property type="entry name" value="DEAD"/>
    <property type="match status" value="1"/>
</dbReference>
<evidence type="ECO:0000313" key="15">
    <source>
        <dbReference type="Proteomes" id="UP000261540"/>
    </source>
</evidence>
<comment type="similarity">
    <text evidence="6">Belongs to the DEAD box helicase family. DDX51/DBP6 subfamily.</text>
</comment>
<feature type="compositionally biased region" description="Polar residues" evidence="11">
    <location>
        <begin position="166"/>
        <end position="178"/>
    </location>
</feature>
<evidence type="ECO:0000256" key="4">
    <source>
        <dbReference type="ARBA" id="ARBA00022840"/>
    </source>
</evidence>
<feature type="domain" description="Helicase C-terminal" evidence="13">
    <location>
        <begin position="509"/>
        <end position="655"/>
    </location>
</feature>
<feature type="compositionally biased region" description="Basic and acidic residues" evidence="11">
    <location>
        <begin position="156"/>
        <end position="165"/>
    </location>
</feature>
<comment type="function">
    <text evidence="8">ATP-binding RNA helicase involved in the biogenesis of 60S ribosomal subunits.</text>
</comment>
<dbReference type="Proteomes" id="UP000261540">
    <property type="component" value="Unplaced"/>
</dbReference>
<dbReference type="PANTHER" id="PTHR24031">
    <property type="entry name" value="RNA HELICASE"/>
    <property type="match status" value="1"/>
</dbReference>
<dbReference type="CDD" id="cd17956">
    <property type="entry name" value="DEADc_DDX51"/>
    <property type="match status" value="1"/>
</dbReference>
<accession>A0A3B3QJ13</accession>
<organism evidence="14 15">
    <name type="scientific">Paramormyrops kingsleyae</name>
    <dbReference type="NCBI Taxonomy" id="1676925"/>
    <lineage>
        <taxon>Eukaryota</taxon>
        <taxon>Metazoa</taxon>
        <taxon>Chordata</taxon>
        <taxon>Craniata</taxon>
        <taxon>Vertebrata</taxon>
        <taxon>Euteleostomi</taxon>
        <taxon>Actinopterygii</taxon>
        <taxon>Neopterygii</taxon>
        <taxon>Teleostei</taxon>
        <taxon>Osteoglossocephala</taxon>
        <taxon>Osteoglossomorpha</taxon>
        <taxon>Osteoglossiformes</taxon>
        <taxon>Mormyridae</taxon>
        <taxon>Paramormyrops</taxon>
    </lineage>
</organism>
<name>A0A3B3QJ13_9TELE</name>
<evidence type="ECO:0000256" key="2">
    <source>
        <dbReference type="ARBA" id="ARBA00022801"/>
    </source>
</evidence>
<keyword evidence="1 9" id="KW-0547">Nucleotide-binding</keyword>
<evidence type="ECO:0000313" key="14">
    <source>
        <dbReference type="Ensembl" id="ENSPKIP00000005411.1"/>
    </source>
</evidence>
<evidence type="ECO:0000256" key="8">
    <source>
        <dbReference type="ARBA" id="ARBA00056648"/>
    </source>
</evidence>
<dbReference type="SMART" id="SM00487">
    <property type="entry name" value="DEXDc"/>
    <property type="match status" value="1"/>
</dbReference>
<evidence type="ECO:0000256" key="3">
    <source>
        <dbReference type="ARBA" id="ARBA00022806"/>
    </source>
</evidence>
<dbReference type="InterPro" id="IPR014001">
    <property type="entry name" value="Helicase_ATP-bd"/>
</dbReference>
<dbReference type="InterPro" id="IPR027417">
    <property type="entry name" value="P-loop_NTPase"/>
</dbReference>
<dbReference type="EC" id="3.6.4.13" evidence="10"/>
<dbReference type="GO" id="GO:0003724">
    <property type="term" value="F:RNA helicase activity"/>
    <property type="evidence" value="ECO:0007669"/>
    <property type="project" value="UniProtKB-EC"/>
</dbReference>
<dbReference type="PROSITE" id="PS51192">
    <property type="entry name" value="HELICASE_ATP_BIND_1"/>
    <property type="match status" value="1"/>
</dbReference>
<dbReference type="Gene3D" id="3.40.50.300">
    <property type="entry name" value="P-loop containing nucleotide triphosphate hydrolases"/>
    <property type="match status" value="2"/>
</dbReference>
<dbReference type="STRING" id="1676925.ENSPKIP00000005411"/>
<feature type="compositionally biased region" description="Basic and acidic residues" evidence="11">
    <location>
        <begin position="65"/>
        <end position="77"/>
    </location>
</feature>
<protein>
    <recommendedName>
        <fullName evidence="10">ATP-dependent RNA helicase</fullName>
        <ecNumber evidence="10">3.6.4.13</ecNumber>
    </recommendedName>
</protein>
<evidence type="ECO:0000256" key="6">
    <source>
        <dbReference type="ARBA" id="ARBA00038200"/>
    </source>
</evidence>
<dbReference type="SMART" id="SM00490">
    <property type="entry name" value="HELICc"/>
    <property type="match status" value="1"/>
</dbReference>
<dbReference type="Ensembl" id="ENSPKIT00000029413.1">
    <property type="protein sequence ID" value="ENSPKIP00000005411.1"/>
    <property type="gene ID" value="ENSPKIG00000022075.1"/>
</dbReference>
<keyword evidence="4 9" id="KW-0067">ATP-binding</keyword>
<dbReference type="InterPro" id="IPR001650">
    <property type="entry name" value="Helicase_C-like"/>
</dbReference>
<evidence type="ECO:0000256" key="10">
    <source>
        <dbReference type="RuleBase" id="RU365068"/>
    </source>
</evidence>
<evidence type="ECO:0000256" key="7">
    <source>
        <dbReference type="ARBA" id="ARBA00047984"/>
    </source>
</evidence>
<dbReference type="InterPro" id="IPR000629">
    <property type="entry name" value="RNA-helicase_DEAD-box_CS"/>
</dbReference>
<feature type="domain" description="Helicase ATP-binding" evidence="12">
    <location>
        <begin position="262"/>
        <end position="468"/>
    </location>
</feature>
<evidence type="ECO:0000256" key="9">
    <source>
        <dbReference type="RuleBase" id="RU000492"/>
    </source>
</evidence>
<keyword evidence="3 9" id="KW-0347">Helicase</keyword>
<sequence>MSLFLINRYLGDEDDNIQSTSESRSKALLTKLQEQARVRQQLQASAKQEELETTGDPPGTRPKRHRDEEAATNEREPKKKRKRKADQSLGDESLSVETTKVEDSLPSKKKKKKKEKPEEKIKESLVKKKQKQKASTPETTEELVDEEEEEKDDEDGIKGTEEHPEQLSSSDQKMSDSGFTILGGFESKPVQKVQMVLPQWLAKPDMVQRDISQNLVPISEVQGICPHLLKKLDSNGIQHFFPVQTEVIPAVLEGVSNGLLVGRGGYRPRDICVSAPTGSGKTLAFVVPVVQALLKRVLCEVRVLVVLPTKELAQQVGKVFHSYVEGTSLKVVMLIGQKSLAAEQASLLEQSGSRYRSLADIVVATPGRLVDHINMTSGFSLQHLRFLVIDEADRMIDSMHQSWLSQVTKAVYSRSDGSSVFGRKEPGPITALSMLQPQTPLQKLLFSATLTQNPEKLQQLGLYRPRLFSSAHRGPASDNDSAQPEEKFIFPPGLTEFYVPCTLSKKPLLILHFILHLKFSPVLCFTNSREAAHRLCVLVQLFGGVQVAEFSSQLSPSERKRALKGFEQGKIQLLISTDAAARGIDLVGVKYVINYDAPQFIRTYVHRVGRTARAGKAGLAFTFLLGIQEKRFLQMLSDAGSPGIQKQIIKPENLKAMESQYERTLLELKKVIKVRSARRDSEGIVAYLLFIGRWVFFFNLHCSQKVLGRLLRTESNNVHWFHNKSSLTSHI</sequence>
<evidence type="ECO:0000256" key="5">
    <source>
        <dbReference type="ARBA" id="ARBA00022884"/>
    </source>
</evidence>
<comment type="domain">
    <text evidence="10">The Q motif is unique to and characteristic of the DEAD box family of RNA helicases and controls ATP binding and hydrolysis.</text>
</comment>
<dbReference type="AlphaFoldDB" id="A0A3B3QJ13"/>
<reference evidence="14" key="1">
    <citation type="submission" date="2025-08" db="UniProtKB">
        <authorList>
            <consortium name="Ensembl"/>
        </authorList>
    </citation>
    <scope>IDENTIFICATION</scope>
</reference>
<keyword evidence="15" id="KW-1185">Reference proteome</keyword>
<dbReference type="PROSITE" id="PS00039">
    <property type="entry name" value="DEAD_ATP_HELICASE"/>
    <property type="match status" value="1"/>
</dbReference>
<keyword evidence="2 9" id="KW-0378">Hydrolase</keyword>
<dbReference type="Pfam" id="PF00271">
    <property type="entry name" value="Helicase_C"/>
    <property type="match status" value="1"/>
</dbReference>
<feature type="compositionally biased region" description="Basic and acidic residues" evidence="11">
    <location>
        <begin position="115"/>
        <end position="126"/>
    </location>
</feature>
<proteinExistence type="inferred from homology"/>
<dbReference type="GO" id="GO:0003723">
    <property type="term" value="F:RNA binding"/>
    <property type="evidence" value="ECO:0007669"/>
    <property type="project" value="UniProtKB-UniRule"/>
</dbReference>
<comment type="function">
    <text evidence="10">RNA helicase.</text>
</comment>
<dbReference type="SUPFAM" id="SSF52540">
    <property type="entry name" value="P-loop containing nucleoside triphosphate hydrolases"/>
    <property type="match status" value="1"/>
</dbReference>
<feature type="region of interest" description="Disordered" evidence="11">
    <location>
        <begin position="36"/>
        <end position="181"/>
    </location>
</feature>
<dbReference type="GO" id="GO:0016787">
    <property type="term" value="F:hydrolase activity"/>
    <property type="evidence" value="ECO:0007669"/>
    <property type="project" value="UniProtKB-KW"/>
</dbReference>
<reference evidence="14" key="2">
    <citation type="submission" date="2025-09" db="UniProtKB">
        <authorList>
            <consortium name="Ensembl"/>
        </authorList>
    </citation>
    <scope>IDENTIFICATION</scope>
</reference>
<keyword evidence="5 10" id="KW-0694">RNA-binding</keyword>
<evidence type="ECO:0000256" key="1">
    <source>
        <dbReference type="ARBA" id="ARBA00022741"/>
    </source>
</evidence>
<dbReference type="CDD" id="cd18787">
    <property type="entry name" value="SF2_C_DEAD"/>
    <property type="match status" value="1"/>
</dbReference>